<comment type="caution">
    <text evidence="1">The sequence shown here is derived from an EMBL/GenBank/DDBJ whole genome shotgun (WGS) entry which is preliminary data.</text>
</comment>
<dbReference type="Proteomes" id="UP001164929">
    <property type="component" value="Chromosome 5"/>
</dbReference>
<reference evidence="1" key="1">
    <citation type="journal article" date="2023" name="Mol. Ecol. Resour.">
        <title>Chromosome-level genome assembly of a triploid poplar Populus alba 'Berolinensis'.</title>
        <authorList>
            <person name="Chen S."/>
            <person name="Yu Y."/>
            <person name="Wang X."/>
            <person name="Wang S."/>
            <person name="Zhang T."/>
            <person name="Zhou Y."/>
            <person name="He R."/>
            <person name="Meng N."/>
            <person name="Wang Y."/>
            <person name="Liu W."/>
            <person name="Liu Z."/>
            <person name="Liu J."/>
            <person name="Guo Q."/>
            <person name="Huang H."/>
            <person name="Sederoff R.R."/>
            <person name="Wang G."/>
            <person name="Qu G."/>
            <person name="Chen S."/>
        </authorList>
    </citation>
    <scope>NUCLEOTIDE SEQUENCE</scope>
    <source>
        <strain evidence="1">SC-2020</strain>
    </source>
</reference>
<dbReference type="AlphaFoldDB" id="A0AAD6QUW0"/>
<proteinExistence type="predicted"/>
<keyword evidence="2" id="KW-1185">Reference proteome</keyword>
<dbReference type="EMBL" id="JAQIZT010000005">
    <property type="protein sequence ID" value="KAJ6996911.1"/>
    <property type="molecule type" value="Genomic_DNA"/>
</dbReference>
<name>A0AAD6QUW0_9ROSI</name>
<accession>A0AAD6QUW0</accession>
<evidence type="ECO:0000313" key="2">
    <source>
        <dbReference type="Proteomes" id="UP001164929"/>
    </source>
</evidence>
<sequence>MEVHSLNLNLEPAYFDWCFPIEVENDILPNAH</sequence>
<protein>
    <submittedName>
        <fullName evidence="1">Uncharacterized protein</fullName>
    </submittedName>
</protein>
<organism evidence="1 2">
    <name type="scientific">Populus alba x Populus x berolinensis</name>
    <dbReference type="NCBI Taxonomy" id="444605"/>
    <lineage>
        <taxon>Eukaryota</taxon>
        <taxon>Viridiplantae</taxon>
        <taxon>Streptophyta</taxon>
        <taxon>Embryophyta</taxon>
        <taxon>Tracheophyta</taxon>
        <taxon>Spermatophyta</taxon>
        <taxon>Magnoliopsida</taxon>
        <taxon>eudicotyledons</taxon>
        <taxon>Gunneridae</taxon>
        <taxon>Pentapetalae</taxon>
        <taxon>rosids</taxon>
        <taxon>fabids</taxon>
        <taxon>Malpighiales</taxon>
        <taxon>Salicaceae</taxon>
        <taxon>Saliceae</taxon>
        <taxon>Populus</taxon>
    </lineage>
</organism>
<gene>
    <name evidence="1" type="ORF">NC653_013485</name>
</gene>
<evidence type="ECO:0000313" key="1">
    <source>
        <dbReference type="EMBL" id="KAJ6996911.1"/>
    </source>
</evidence>